<dbReference type="EMBL" id="VBOU01000092">
    <property type="protein sequence ID" value="TMQ52948.1"/>
    <property type="molecule type" value="Genomic_DNA"/>
</dbReference>
<comment type="caution">
    <text evidence="20">The sequence shown here is derived from an EMBL/GenBank/DDBJ whole genome shotgun (WGS) entry which is preliminary data.</text>
</comment>
<evidence type="ECO:0000256" key="17">
    <source>
        <dbReference type="ARBA" id="ARBA00023136"/>
    </source>
</evidence>
<evidence type="ECO:0000259" key="19">
    <source>
        <dbReference type="PROSITE" id="PS50126"/>
    </source>
</evidence>
<keyword evidence="14" id="KW-0378">Hydrolase</keyword>
<dbReference type="CDD" id="cd04453">
    <property type="entry name" value="S1_RNase_E"/>
    <property type="match status" value="1"/>
</dbReference>
<dbReference type="GO" id="GO:0004540">
    <property type="term" value="F:RNA nuclease activity"/>
    <property type="evidence" value="ECO:0007669"/>
    <property type="project" value="InterPro"/>
</dbReference>
<gene>
    <name evidence="20" type="ORF">E6K74_10985</name>
    <name evidence="21" type="ORF">E6K77_04965</name>
</gene>
<evidence type="ECO:0000256" key="18">
    <source>
        <dbReference type="SAM" id="MobiDB-lite"/>
    </source>
</evidence>
<dbReference type="EMBL" id="VBOX01000056">
    <property type="protein sequence ID" value="TMQ63593.1"/>
    <property type="molecule type" value="Genomic_DNA"/>
</dbReference>
<dbReference type="GO" id="GO:0046872">
    <property type="term" value="F:metal ion binding"/>
    <property type="evidence" value="ECO:0007669"/>
    <property type="project" value="UniProtKB-KW"/>
</dbReference>
<dbReference type="Pfam" id="PF20833">
    <property type="entry name" value="RNase_E_G_Thio"/>
    <property type="match status" value="1"/>
</dbReference>
<dbReference type="GO" id="GO:0004519">
    <property type="term" value="F:endonuclease activity"/>
    <property type="evidence" value="ECO:0007669"/>
    <property type="project" value="UniProtKB-KW"/>
</dbReference>
<evidence type="ECO:0000256" key="1">
    <source>
        <dbReference type="ARBA" id="ARBA00001946"/>
    </source>
</evidence>
<keyword evidence="5" id="KW-1003">Cell membrane</keyword>
<feature type="region of interest" description="Disordered" evidence="18">
    <location>
        <begin position="73"/>
        <end position="106"/>
    </location>
</feature>
<comment type="similarity">
    <text evidence="3">Belongs to the RNase E/G family. RNase G subfamily.</text>
</comment>
<evidence type="ECO:0000256" key="11">
    <source>
        <dbReference type="ARBA" id="ARBA00022723"/>
    </source>
</evidence>
<evidence type="ECO:0000256" key="16">
    <source>
        <dbReference type="ARBA" id="ARBA00022884"/>
    </source>
</evidence>
<dbReference type="NCBIfam" id="TIGR00757">
    <property type="entry name" value="RNaseEG"/>
    <property type="match status" value="1"/>
</dbReference>
<evidence type="ECO:0000313" key="21">
    <source>
        <dbReference type="EMBL" id="TMQ63593.1"/>
    </source>
</evidence>
<keyword evidence="9" id="KW-0819">tRNA processing</keyword>
<evidence type="ECO:0000256" key="13">
    <source>
        <dbReference type="ARBA" id="ARBA00022759"/>
    </source>
</evidence>
<keyword evidence="17" id="KW-0472">Membrane</keyword>
<evidence type="ECO:0000256" key="14">
    <source>
        <dbReference type="ARBA" id="ARBA00022801"/>
    </source>
</evidence>
<keyword evidence="11" id="KW-0479">Metal-binding</keyword>
<dbReference type="GO" id="GO:0016787">
    <property type="term" value="F:hydrolase activity"/>
    <property type="evidence" value="ECO:0007669"/>
    <property type="project" value="UniProtKB-KW"/>
</dbReference>
<evidence type="ECO:0000256" key="15">
    <source>
        <dbReference type="ARBA" id="ARBA00022842"/>
    </source>
</evidence>
<dbReference type="AlphaFoldDB" id="A0A538SNJ1"/>
<keyword evidence="8" id="KW-0698">rRNA processing</keyword>
<evidence type="ECO:0000313" key="23">
    <source>
        <dbReference type="Proteomes" id="UP000319829"/>
    </source>
</evidence>
<accession>A0A538SNJ1</accession>
<dbReference type="Proteomes" id="UP000317366">
    <property type="component" value="Unassembled WGS sequence"/>
</dbReference>
<dbReference type="GO" id="GO:0005737">
    <property type="term" value="C:cytoplasm"/>
    <property type="evidence" value="ECO:0007669"/>
    <property type="project" value="UniProtKB-SubCell"/>
</dbReference>
<dbReference type="Gene3D" id="3.40.1260.20">
    <property type="entry name" value="Ribonuclease E, catalytic domain"/>
    <property type="match status" value="1"/>
</dbReference>
<dbReference type="GO" id="GO:0019843">
    <property type="term" value="F:rRNA binding"/>
    <property type="evidence" value="ECO:0007669"/>
    <property type="project" value="UniProtKB-KW"/>
</dbReference>
<dbReference type="InterPro" id="IPR048583">
    <property type="entry name" value="RNase_E_G_thioredoxin-like"/>
</dbReference>
<evidence type="ECO:0000256" key="12">
    <source>
        <dbReference type="ARBA" id="ARBA00022730"/>
    </source>
</evidence>
<dbReference type="GO" id="GO:0008033">
    <property type="term" value="P:tRNA processing"/>
    <property type="evidence" value="ECO:0007669"/>
    <property type="project" value="UniProtKB-KW"/>
</dbReference>
<dbReference type="PANTHER" id="PTHR30001:SF1">
    <property type="entry name" value="RIBONUCLEASE E_G-LIKE PROTEIN, CHLOROPLASTIC"/>
    <property type="match status" value="1"/>
</dbReference>
<keyword evidence="13" id="KW-0255">Endonuclease</keyword>
<keyword evidence="16" id="KW-0694">RNA-binding</keyword>
<evidence type="ECO:0000256" key="2">
    <source>
        <dbReference type="ARBA" id="ARBA00004496"/>
    </source>
</evidence>
<dbReference type="Pfam" id="PF00575">
    <property type="entry name" value="S1"/>
    <property type="match status" value="1"/>
</dbReference>
<dbReference type="InterPro" id="IPR012340">
    <property type="entry name" value="NA-bd_OB-fold"/>
</dbReference>
<evidence type="ECO:0000256" key="6">
    <source>
        <dbReference type="ARBA" id="ARBA00022490"/>
    </source>
</evidence>
<reference evidence="22 23" key="1">
    <citation type="journal article" date="2019" name="Nat. Microbiol.">
        <title>Mediterranean grassland soil C-N compound turnover is dependent on rainfall and depth, and is mediated by genomically divergent microorganisms.</title>
        <authorList>
            <person name="Diamond S."/>
            <person name="Andeer P.F."/>
            <person name="Li Z."/>
            <person name="Crits-Christoph A."/>
            <person name="Burstein D."/>
            <person name="Anantharaman K."/>
            <person name="Lane K.R."/>
            <person name="Thomas B.C."/>
            <person name="Pan C."/>
            <person name="Northen T.R."/>
            <person name="Banfield J.F."/>
        </authorList>
    </citation>
    <scope>NUCLEOTIDE SEQUENCE [LARGE SCALE GENOMIC DNA]</scope>
    <source>
        <strain evidence="20">WS_4</strain>
        <strain evidence="21">WS_7</strain>
    </source>
</reference>
<keyword evidence="12" id="KW-0699">rRNA-binding</keyword>
<dbReference type="Proteomes" id="UP000319829">
    <property type="component" value="Unassembled WGS sequence"/>
</dbReference>
<comment type="cofactor">
    <cofactor evidence="1">
        <name>Mg(2+)</name>
        <dbReference type="ChEBI" id="CHEBI:18420"/>
    </cofactor>
</comment>
<evidence type="ECO:0000256" key="4">
    <source>
        <dbReference type="ARBA" id="ARBA00017719"/>
    </source>
</evidence>
<dbReference type="PROSITE" id="PS50126">
    <property type="entry name" value="S1"/>
    <property type="match status" value="1"/>
</dbReference>
<evidence type="ECO:0000313" key="22">
    <source>
        <dbReference type="Proteomes" id="UP000317366"/>
    </source>
</evidence>
<name>A0A538SNJ1_UNCEI</name>
<dbReference type="Pfam" id="PF10150">
    <property type="entry name" value="RNase_E_G"/>
    <property type="match status" value="1"/>
</dbReference>
<dbReference type="SUPFAM" id="SSF50249">
    <property type="entry name" value="Nucleic acid-binding proteins"/>
    <property type="match status" value="1"/>
</dbReference>
<dbReference type="SMART" id="SM00316">
    <property type="entry name" value="S1"/>
    <property type="match status" value="1"/>
</dbReference>
<dbReference type="InterPro" id="IPR019307">
    <property type="entry name" value="RNA-bd_AU-1/RNase_E/G"/>
</dbReference>
<dbReference type="GO" id="GO:0006364">
    <property type="term" value="P:rRNA processing"/>
    <property type="evidence" value="ECO:0007669"/>
    <property type="project" value="UniProtKB-KW"/>
</dbReference>
<protein>
    <recommendedName>
        <fullName evidence="4">Ribonuclease G</fullName>
    </recommendedName>
</protein>
<evidence type="ECO:0000256" key="9">
    <source>
        <dbReference type="ARBA" id="ARBA00022694"/>
    </source>
</evidence>
<keyword evidence="15" id="KW-0460">Magnesium</keyword>
<dbReference type="Gene3D" id="2.40.50.140">
    <property type="entry name" value="Nucleic acid-binding proteins"/>
    <property type="match status" value="1"/>
</dbReference>
<dbReference type="PANTHER" id="PTHR30001">
    <property type="entry name" value="RIBONUCLEASE"/>
    <property type="match status" value="1"/>
</dbReference>
<feature type="domain" description="S1 motif" evidence="19">
    <location>
        <begin position="39"/>
        <end position="148"/>
    </location>
</feature>
<sequence length="521" mass="60079">MRREIVINAGLHETRIAILEEKELVEVMVERPEARRRVGDIYKGRVNAVLPGMQAAFVDLGLEKTAFLHASDLHPSDSELDDMFEDEESEEQKQNGGGGGRGRWRRDEPVPRIEEALQKGQEILVQITKEPIGTKGPRVTTQISLPGRYLVLMPGHDHIGVSRKIEDRQERTRLKTLIKEIRPKGSGLIVRTVGAERGKKEFQSDIKYLEQLWTKVEKQSQRARAPSILHREMELTTGLIRDIFTEDVSQLVIDSKEEYREILDYLKNYVPELSSRIKLYRGAEPIFDHFGIEAELEKAMERKVWLKRGGYITIDQTEALVAIDVNTGRFTGKKNQEDTILKTNLEAAEEIARQLRLRDLGGIIVLDFIDMEIEANKKAVLDTLRNRLKRDRSRTKTFAVSDLGLVEMTRQRQRPSLVTYFNQDCPECGGTGRVLSLASATLRIERMLRRVGLRAKEKLILLRVHPDLAVHLVEQNSDLLGDLERSYRFRVEIRDDPSLRRDEIRLFRGRTFEEITKQFER</sequence>
<proteinExistence type="inferred from homology"/>
<evidence type="ECO:0000256" key="5">
    <source>
        <dbReference type="ARBA" id="ARBA00022475"/>
    </source>
</evidence>
<evidence type="ECO:0000256" key="3">
    <source>
        <dbReference type="ARBA" id="ARBA00005663"/>
    </source>
</evidence>
<organism evidence="20 23">
    <name type="scientific">Eiseniibacteriota bacterium</name>
    <dbReference type="NCBI Taxonomy" id="2212470"/>
    <lineage>
        <taxon>Bacteria</taxon>
        <taxon>Candidatus Eiseniibacteriota</taxon>
    </lineage>
</organism>
<comment type="subcellular location">
    <subcellularLocation>
        <location evidence="2">Cytoplasm</location>
    </subcellularLocation>
</comment>
<evidence type="ECO:0000256" key="10">
    <source>
        <dbReference type="ARBA" id="ARBA00022722"/>
    </source>
</evidence>
<keyword evidence="10" id="KW-0540">Nuclease</keyword>
<dbReference type="InterPro" id="IPR004659">
    <property type="entry name" value="RNase_E/G"/>
</dbReference>
<evidence type="ECO:0000256" key="7">
    <source>
        <dbReference type="ARBA" id="ARBA00022519"/>
    </source>
</evidence>
<dbReference type="InterPro" id="IPR003029">
    <property type="entry name" value="S1_domain"/>
</dbReference>
<evidence type="ECO:0000256" key="8">
    <source>
        <dbReference type="ARBA" id="ARBA00022552"/>
    </source>
</evidence>
<evidence type="ECO:0000313" key="20">
    <source>
        <dbReference type="EMBL" id="TMQ52948.1"/>
    </source>
</evidence>
<keyword evidence="7" id="KW-0997">Cell inner membrane</keyword>
<feature type="compositionally biased region" description="Acidic residues" evidence="18">
    <location>
        <begin position="78"/>
        <end position="90"/>
    </location>
</feature>
<keyword evidence="6" id="KW-0963">Cytoplasm</keyword>